<name>A0A0B3YCR8_9ALTE</name>
<comment type="caution">
    <text evidence="3">The sequence shown here is derived from an EMBL/GenBank/DDBJ whole genome shotgun (WGS) entry which is preliminary data.</text>
</comment>
<evidence type="ECO:0000313" key="3">
    <source>
        <dbReference type="EMBL" id="KHT54979.1"/>
    </source>
</evidence>
<gene>
    <name evidence="3" type="ORF">RJ41_05175</name>
</gene>
<evidence type="ECO:0000256" key="2">
    <source>
        <dbReference type="ARBA" id="ARBA00022649"/>
    </source>
</evidence>
<dbReference type="InterPro" id="IPR035093">
    <property type="entry name" value="RelE/ParE_toxin_dom_sf"/>
</dbReference>
<dbReference type="OrthoDB" id="9798046at2"/>
<organism evidence="3 4">
    <name type="scientific">Alteromonas marina</name>
    <dbReference type="NCBI Taxonomy" id="203795"/>
    <lineage>
        <taxon>Bacteria</taxon>
        <taxon>Pseudomonadati</taxon>
        <taxon>Pseudomonadota</taxon>
        <taxon>Gammaproteobacteria</taxon>
        <taxon>Alteromonadales</taxon>
        <taxon>Alteromonadaceae</taxon>
        <taxon>Alteromonas/Salinimonas group</taxon>
        <taxon>Alteromonas</taxon>
    </lineage>
</organism>
<proteinExistence type="inferred from homology"/>
<dbReference type="RefSeq" id="WP_039217856.1">
    <property type="nucleotide sequence ID" value="NZ_JWLW01000010.1"/>
</dbReference>
<dbReference type="NCBIfam" id="TIGR02385">
    <property type="entry name" value="RelE_StbE"/>
    <property type="match status" value="1"/>
</dbReference>
<accession>A0A0B3YCR8</accession>
<keyword evidence="2" id="KW-1277">Toxin-antitoxin system</keyword>
<dbReference type="AlphaFoldDB" id="A0A0B3YCR8"/>
<reference evidence="3 4" key="1">
    <citation type="submission" date="2014-12" db="EMBL/GenBank/DDBJ databases">
        <title>Genome sequencing of Alteromonas marina AD001.</title>
        <authorList>
            <person name="Adrian T.G.S."/>
            <person name="Chan K.G."/>
        </authorList>
    </citation>
    <scope>NUCLEOTIDE SEQUENCE [LARGE SCALE GENOMIC DNA]</scope>
    <source>
        <strain evidence="3 4">AD001</strain>
    </source>
</reference>
<dbReference type="InterPro" id="IPR051803">
    <property type="entry name" value="TA_system_RelE-like_toxin"/>
</dbReference>
<dbReference type="InterPro" id="IPR007712">
    <property type="entry name" value="RelE/ParE_toxin"/>
</dbReference>
<comment type="similarity">
    <text evidence="1">Belongs to the RelE toxin family.</text>
</comment>
<evidence type="ECO:0000313" key="4">
    <source>
        <dbReference type="Proteomes" id="UP000031197"/>
    </source>
</evidence>
<dbReference type="Proteomes" id="UP000031197">
    <property type="component" value="Unassembled WGS sequence"/>
</dbReference>
<evidence type="ECO:0000256" key="1">
    <source>
        <dbReference type="ARBA" id="ARBA00006226"/>
    </source>
</evidence>
<protein>
    <submittedName>
        <fullName evidence="3">RelE/StbE family addiction module toxin</fullName>
    </submittedName>
</protein>
<dbReference type="Pfam" id="PF05016">
    <property type="entry name" value="ParE_toxin"/>
    <property type="match status" value="1"/>
</dbReference>
<sequence>MQFKWTDLAGTDLEKIEAHIAQENSPSVAIDVVMNIIDSSYLVLSEHPRAGRHGRLKNTRELVINGLPFIVIYRENIITNCIEILRVLHDAQQWPSAD</sequence>
<keyword evidence="4" id="KW-1185">Reference proteome</keyword>
<dbReference type="PANTHER" id="PTHR33755">
    <property type="entry name" value="TOXIN PARE1-RELATED"/>
    <property type="match status" value="1"/>
</dbReference>
<dbReference type="EMBL" id="JWLW01000010">
    <property type="protein sequence ID" value="KHT54979.1"/>
    <property type="molecule type" value="Genomic_DNA"/>
</dbReference>
<dbReference type="PANTHER" id="PTHR33755:SF6">
    <property type="entry name" value="PLASMID STABILIZATION SYSTEM PROTEIN"/>
    <property type="match status" value="1"/>
</dbReference>
<dbReference type="Gene3D" id="3.30.2310.20">
    <property type="entry name" value="RelE-like"/>
    <property type="match status" value="1"/>
</dbReference>